<dbReference type="Proteomes" id="UP001430848">
    <property type="component" value="Unassembled WGS sequence"/>
</dbReference>
<keyword evidence="3" id="KW-1185">Reference proteome</keyword>
<sequence length="94" mass="10460">MADPLNEDYYNVSATSDSDDSGPDNSEDITNITAGIDLAAIRTQLQNQARGPNFPNFFQTGLQGTFNKHPAVRPDDVFEDQETEEWVFPSEYAT</sequence>
<reference evidence="2 3" key="1">
    <citation type="submission" date="2024-02" db="EMBL/GenBank/DDBJ databases">
        <title>De novo assembly and annotation of 12 fungi associated with fruit tree decline syndrome in Ontario, Canada.</title>
        <authorList>
            <person name="Sulman M."/>
            <person name="Ellouze W."/>
            <person name="Ilyukhin E."/>
        </authorList>
    </citation>
    <scope>NUCLEOTIDE SEQUENCE [LARGE SCALE GENOMIC DNA]</scope>
    <source>
        <strain evidence="2 3">M169</strain>
    </source>
</reference>
<feature type="compositionally biased region" description="Acidic residues" evidence="1">
    <location>
        <begin position="17"/>
        <end position="27"/>
    </location>
</feature>
<gene>
    <name evidence="2" type="ORF">SLS63_007945</name>
</gene>
<evidence type="ECO:0000313" key="3">
    <source>
        <dbReference type="Proteomes" id="UP001430848"/>
    </source>
</evidence>
<proteinExistence type="predicted"/>
<feature type="region of interest" description="Disordered" evidence="1">
    <location>
        <begin position="1"/>
        <end position="30"/>
    </location>
</feature>
<evidence type="ECO:0000256" key="1">
    <source>
        <dbReference type="SAM" id="MobiDB-lite"/>
    </source>
</evidence>
<dbReference type="EMBL" id="JAKNSF020000047">
    <property type="protein sequence ID" value="KAK7725790.1"/>
    <property type="molecule type" value="Genomic_DNA"/>
</dbReference>
<evidence type="ECO:0000313" key="2">
    <source>
        <dbReference type="EMBL" id="KAK7725790.1"/>
    </source>
</evidence>
<accession>A0ABR1P430</accession>
<protein>
    <submittedName>
        <fullName evidence="2">Uncharacterized protein</fullName>
    </submittedName>
</protein>
<organism evidence="2 3">
    <name type="scientific">Diaporthe eres</name>
    <name type="common">Phomopsis oblonga</name>
    <dbReference type="NCBI Taxonomy" id="83184"/>
    <lineage>
        <taxon>Eukaryota</taxon>
        <taxon>Fungi</taxon>
        <taxon>Dikarya</taxon>
        <taxon>Ascomycota</taxon>
        <taxon>Pezizomycotina</taxon>
        <taxon>Sordariomycetes</taxon>
        <taxon>Sordariomycetidae</taxon>
        <taxon>Diaporthales</taxon>
        <taxon>Diaporthaceae</taxon>
        <taxon>Diaporthe</taxon>
        <taxon>Diaporthe eres species complex</taxon>
    </lineage>
</organism>
<comment type="caution">
    <text evidence="2">The sequence shown here is derived from an EMBL/GenBank/DDBJ whole genome shotgun (WGS) entry which is preliminary data.</text>
</comment>
<name>A0ABR1P430_DIAER</name>